<keyword evidence="1" id="KW-0175">Coiled coil</keyword>
<evidence type="ECO:0000313" key="2">
    <source>
        <dbReference type="EMBL" id="EEH04157.1"/>
    </source>
</evidence>
<accession>C0NW52</accession>
<dbReference type="Pfam" id="PF04437">
    <property type="entry name" value="RINT1_TIP1"/>
    <property type="match status" value="1"/>
</dbReference>
<dbReference type="GeneID" id="69040398"/>
<dbReference type="InterPro" id="IPR007528">
    <property type="entry name" value="RINT1_Tip20"/>
</dbReference>
<proteinExistence type="predicted"/>
<dbReference type="GO" id="GO:0006888">
    <property type="term" value="P:endoplasmic reticulum to Golgi vesicle-mediated transport"/>
    <property type="evidence" value="ECO:0007669"/>
    <property type="project" value="InterPro"/>
</dbReference>
<dbReference type="Gene3D" id="1.20.58.1420">
    <property type="entry name" value="Dsl1p vesicle tethering complex, Tip20p subunit, domain B"/>
    <property type="match status" value="1"/>
</dbReference>
<dbReference type="PROSITE" id="PS51386">
    <property type="entry name" value="RINT1_TIP20"/>
    <property type="match status" value="1"/>
</dbReference>
<sequence>MTKEQKLYDSQGKARVEDYLNDMIQTGQDLRNLDAILQNLQRQQELQKKQLHEAKNILADATKASKEHSESVRKQVEAFKQQQQDLDNRLMIVTQSDTSEQAVKDFETSMERLHRLEIAKGYMGTLCEVDYLRWFSKETVKLLATSPRLAVPPYTRLRTLSSGLKLAQPAAEGAASHLVAYASQIANILRDQMAKVFEDNLEKVLAKMKWPGNEFNVSDDLINEWTDAVELLLELQEPELENSACFSSSESAPGWEPPVLLPLEVMSRPLELRFKYHFSGDRSTNRLDKQPEYFLSHVIDLIGTHSEFFAVHLQPILDKRAEFVDQNLRWAYADAVSSFINSLFPILRQKMSSVLPRISDHPQLLSHFIHELMSFDTEIRDVWDYSQNRYSSDSWKGLTWEALVKQGWFNHWLKAEKDFALSRYQDIIEGADSGEIDYYGVEPSATKPTKAAIRVNDLLETITERYRPLSSFSQKLRFLIDIQITIFDQFHERLRSGLEAYLAMTSTIGRTVQGPAGADASLEGVSGLERLCRVYGSAEYLERKMQDWSNDVFFLELWSELQERVKQNSHTGRPVAGCMSVSDVAARTSSVVANNEDGENPAEGALFDETASAYRRLKMRTESIIASTMVSSAQSALRAYTLISTWSSLSPPANTSGQLSHSSIELAIILRELPAEISFLHRLLAMAPLRRITRQVLLSIQTYIWDNVLMRNTFSASGASQLCCDVDNICEVVDVATGNGMESRNVMQKLVDGLFLLNLKIIPTQEDNNSSPGGGDETPDLSLWEAEKRLFANNESARSLLAELNFESLTESEARAVLERRVELRR</sequence>
<dbReference type="GO" id="GO:0070939">
    <property type="term" value="C:Dsl1/NZR complex"/>
    <property type="evidence" value="ECO:0007669"/>
    <property type="project" value="InterPro"/>
</dbReference>
<dbReference type="GO" id="GO:0006890">
    <property type="term" value="P:retrograde vesicle-mediated transport, Golgi to endoplasmic reticulum"/>
    <property type="evidence" value="ECO:0007669"/>
    <property type="project" value="InterPro"/>
</dbReference>
<feature type="coiled-coil region" evidence="1">
    <location>
        <begin position="23"/>
        <end position="89"/>
    </location>
</feature>
<name>C0NW52_AJECG</name>
<dbReference type="Proteomes" id="UP000001631">
    <property type="component" value="Unassembled WGS sequence"/>
</dbReference>
<dbReference type="GO" id="GO:0060628">
    <property type="term" value="P:regulation of ER to Golgi vesicle-mediated transport"/>
    <property type="evidence" value="ECO:0007669"/>
    <property type="project" value="TreeGrafter"/>
</dbReference>
<dbReference type="VEuPathDB" id="FungiDB:I7I50_07811"/>
<dbReference type="InterPro" id="IPR042042">
    <property type="entry name" value="Tip20p_domB"/>
</dbReference>
<reference evidence="2" key="1">
    <citation type="submission" date="2009-02" db="EMBL/GenBank/DDBJ databases">
        <title>The Genome Sequence of Ajellomyces capsulatus strain G186AR.</title>
        <authorList>
            <consortium name="The Broad Institute Genome Sequencing Platform"/>
            <person name="Champion M."/>
            <person name="Cuomo C."/>
            <person name="Ma L.-J."/>
            <person name="Henn M.R."/>
            <person name="Sil A."/>
            <person name="Goldman B."/>
            <person name="Young S.K."/>
            <person name="Kodira C.D."/>
            <person name="Zeng Q."/>
            <person name="Koehrsen M."/>
            <person name="Alvarado L."/>
            <person name="Berlin A."/>
            <person name="Borenstein D."/>
            <person name="Chen Z."/>
            <person name="Engels R."/>
            <person name="Freedman E."/>
            <person name="Gellesch M."/>
            <person name="Goldberg J."/>
            <person name="Griggs A."/>
            <person name="Gujja S."/>
            <person name="Heiman D."/>
            <person name="Hepburn T."/>
            <person name="Howarth C."/>
            <person name="Jen D."/>
            <person name="Larson L."/>
            <person name="Lewis B."/>
            <person name="Mehta T."/>
            <person name="Park D."/>
            <person name="Pearson M."/>
            <person name="Roberts A."/>
            <person name="Saif S."/>
            <person name="Shea T."/>
            <person name="Shenoy N."/>
            <person name="Sisk P."/>
            <person name="Stolte C."/>
            <person name="Sykes S."/>
            <person name="Walk T."/>
            <person name="White J."/>
            <person name="Yandava C."/>
            <person name="Klein B."/>
            <person name="McEwen J.G."/>
            <person name="Puccia R."/>
            <person name="Goldman G.H."/>
            <person name="Felipe M.S."/>
            <person name="Nino-Vega G."/>
            <person name="San-Blas G."/>
            <person name="Taylor J."/>
            <person name="Mendoza L."/>
            <person name="Galagan J."/>
            <person name="Nusbaum C."/>
            <person name="Birren B."/>
        </authorList>
    </citation>
    <scope>NUCLEOTIDE SEQUENCE</scope>
    <source>
        <strain evidence="2">G186AR</strain>
    </source>
</reference>
<dbReference type="PANTHER" id="PTHR13520:SF0">
    <property type="entry name" value="RAD50-INTERACTING PROTEIN 1"/>
    <property type="match status" value="1"/>
</dbReference>
<dbReference type="HOGENOM" id="CLU_015529_1_0_1"/>
<dbReference type="Gene3D" id="1.20.58.670">
    <property type="entry name" value="Dsl1p vesicle tethering complex, Tip20p subunit, domain D"/>
    <property type="match status" value="1"/>
</dbReference>
<organism evidence="2 3">
    <name type="scientific">Ajellomyces capsulatus (strain G186AR / H82 / ATCC MYA-2454 / RMSCC 2432)</name>
    <name type="common">Darling's disease fungus</name>
    <name type="synonym">Histoplasma capsulatum</name>
    <dbReference type="NCBI Taxonomy" id="447093"/>
    <lineage>
        <taxon>Eukaryota</taxon>
        <taxon>Fungi</taxon>
        <taxon>Dikarya</taxon>
        <taxon>Ascomycota</taxon>
        <taxon>Pezizomycotina</taxon>
        <taxon>Eurotiomycetes</taxon>
        <taxon>Eurotiomycetidae</taxon>
        <taxon>Onygenales</taxon>
        <taxon>Ajellomycetaceae</taxon>
        <taxon>Histoplasma</taxon>
    </lineage>
</organism>
<keyword evidence="3" id="KW-1185">Reference proteome</keyword>
<dbReference type="InParanoid" id="C0NW52"/>
<dbReference type="FunCoup" id="C0NW52">
    <property type="interactions" value="96"/>
</dbReference>
<dbReference type="STRING" id="447093.C0NW52"/>
<gene>
    <name evidence="2" type="ORF">HCBG_07382</name>
</gene>
<evidence type="ECO:0000313" key="3">
    <source>
        <dbReference type="Proteomes" id="UP000001631"/>
    </source>
</evidence>
<evidence type="ECO:0000256" key="1">
    <source>
        <dbReference type="SAM" id="Coils"/>
    </source>
</evidence>
<dbReference type="RefSeq" id="XP_045284638.1">
    <property type="nucleotide sequence ID" value="XM_045434431.1"/>
</dbReference>
<dbReference type="InterPro" id="IPR042044">
    <property type="entry name" value="EXOC6PINT-1/Sec15/Tip20_C_dom2"/>
</dbReference>
<dbReference type="EMBL" id="GG663374">
    <property type="protein sequence ID" value="EEH04157.1"/>
    <property type="molecule type" value="Genomic_DNA"/>
</dbReference>
<dbReference type="PANTHER" id="PTHR13520">
    <property type="entry name" value="RAD50-INTERACTING PROTEIN 1 RINT-1"/>
    <property type="match status" value="1"/>
</dbReference>
<dbReference type="AlphaFoldDB" id="C0NW52"/>
<protein>
    <submittedName>
        <fullName evidence="2">RINT-1 family protein</fullName>
    </submittedName>
</protein>